<dbReference type="AlphaFoldDB" id="A0A382VK20"/>
<dbReference type="EMBL" id="UINC01152588">
    <property type="protein sequence ID" value="SVD46843.1"/>
    <property type="molecule type" value="Genomic_DNA"/>
</dbReference>
<dbReference type="InterPro" id="IPR022877">
    <property type="entry name" value="UPF0173"/>
</dbReference>
<dbReference type="InterPro" id="IPR050114">
    <property type="entry name" value="UPF0173_UPF0282_UlaG_hydrolase"/>
</dbReference>
<name>A0A382VK20_9ZZZZ</name>
<sequence length="227" mass="24263">MAELTFHGHATCSIEADDGTNLVIDPYFSDNPATEVVIDDIEADFILVTHGHADHVADLIPLAEKTNATVISTFEIAAYMESKGFAASPQHIGGGVQFPFGYVKLTNAPHGGIVQLPGGEAFTSVSAGALINFAGGQRFYHAGDTGLTMDMQLLKGKVDIAMLPIGDRFTMGPEDAVRAVEFIEPRVVIPMHYDTWPPIAQDAAAFKAAVGDRAHVEIMTAGDIYEF</sequence>
<accession>A0A382VK20</accession>
<evidence type="ECO:0000259" key="2">
    <source>
        <dbReference type="SMART" id="SM00849"/>
    </source>
</evidence>
<dbReference type="InterPro" id="IPR001279">
    <property type="entry name" value="Metallo-B-lactamas"/>
</dbReference>
<evidence type="ECO:0000313" key="3">
    <source>
        <dbReference type="EMBL" id="SVD46843.1"/>
    </source>
</evidence>
<dbReference type="PANTHER" id="PTHR43546">
    <property type="entry name" value="UPF0173 METAL-DEPENDENT HYDROLASE MJ1163-RELATED"/>
    <property type="match status" value="1"/>
</dbReference>
<dbReference type="Gene3D" id="3.60.15.10">
    <property type="entry name" value="Ribonuclease Z/Hydroxyacylglutathione hydrolase-like"/>
    <property type="match status" value="1"/>
</dbReference>
<dbReference type="NCBIfam" id="NF001911">
    <property type="entry name" value="PRK00685.1"/>
    <property type="match status" value="1"/>
</dbReference>
<dbReference type="Pfam" id="PF13483">
    <property type="entry name" value="Lactamase_B_3"/>
    <property type="match status" value="1"/>
</dbReference>
<protein>
    <recommendedName>
        <fullName evidence="2">Metallo-beta-lactamase domain-containing protein</fullName>
    </recommendedName>
</protein>
<dbReference type="SUPFAM" id="SSF56281">
    <property type="entry name" value="Metallo-hydrolase/oxidoreductase"/>
    <property type="match status" value="1"/>
</dbReference>
<dbReference type="HAMAP" id="MF_00457">
    <property type="entry name" value="UPF0173"/>
    <property type="match status" value="1"/>
</dbReference>
<dbReference type="PANTHER" id="PTHR43546:SF3">
    <property type="entry name" value="UPF0173 METAL-DEPENDENT HYDROLASE MJ1163"/>
    <property type="match status" value="1"/>
</dbReference>
<gene>
    <name evidence="3" type="ORF">METZ01_LOCUS399697</name>
</gene>
<dbReference type="SMART" id="SM00849">
    <property type="entry name" value="Lactamase_B"/>
    <property type="match status" value="1"/>
</dbReference>
<dbReference type="InterPro" id="IPR036866">
    <property type="entry name" value="RibonucZ/Hydroxyglut_hydro"/>
</dbReference>
<feature type="domain" description="Metallo-beta-lactamase" evidence="2">
    <location>
        <begin position="8"/>
        <end position="192"/>
    </location>
</feature>
<dbReference type="CDD" id="cd06262">
    <property type="entry name" value="metallo-hydrolase-like_MBL-fold"/>
    <property type="match status" value="1"/>
</dbReference>
<reference evidence="3" key="1">
    <citation type="submission" date="2018-05" db="EMBL/GenBank/DDBJ databases">
        <authorList>
            <person name="Lanie J.A."/>
            <person name="Ng W.-L."/>
            <person name="Kazmierczak K.M."/>
            <person name="Andrzejewski T.M."/>
            <person name="Davidsen T.M."/>
            <person name="Wayne K.J."/>
            <person name="Tettelin H."/>
            <person name="Glass J.I."/>
            <person name="Rusch D."/>
            <person name="Podicherti R."/>
            <person name="Tsui H.-C.T."/>
            <person name="Winkler M.E."/>
        </authorList>
    </citation>
    <scope>NUCLEOTIDE SEQUENCE</scope>
</reference>
<organism evidence="3">
    <name type="scientific">marine metagenome</name>
    <dbReference type="NCBI Taxonomy" id="408172"/>
    <lineage>
        <taxon>unclassified sequences</taxon>
        <taxon>metagenomes</taxon>
        <taxon>ecological metagenomes</taxon>
    </lineage>
</organism>
<dbReference type="GO" id="GO:0016787">
    <property type="term" value="F:hydrolase activity"/>
    <property type="evidence" value="ECO:0007669"/>
    <property type="project" value="UniProtKB-KW"/>
</dbReference>
<keyword evidence="1" id="KW-0378">Hydrolase</keyword>
<evidence type="ECO:0000256" key="1">
    <source>
        <dbReference type="ARBA" id="ARBA00022801"/>
    </source>
</evidence>
<proteinExistence type="inferred from homology"/>